<proteinExistence type="inferred from homology"/>
<evidence type="ECO:0000256" key="2">
    <source>
        <dbReference type="ARBA" id="ARBA00023002"/>
    </source>
</evidence>
<dbReference type="InterPro" id="IPR002347">
    <property type="entry name" value="SDR_fam"/>
</dbReference>
<dbReference type="GO" id="GO:0016491">
    <property type="term" value="F:oxidoreductase activity"/>
    <property type="evidence" value="ECO:0007669"/>
    <property type="project" value="UniProtKB-KW"/>
</dbReference>
<comment type="similarity">
    <text evidence="1">Belongs to the short-chain dehydrogenases/reductases (SDR) family.</text>
</comment>
<dbReference type="Pfam" id="PF13561">
    <property type="entry name" value="adh_short_C2"/>
    <property type="match status" value="1"/>
</dbReference>
<comment type="caution">
    <text evidence="4">The sequence shown here is derived from an EMBL/GenBank/DDBJ whole genome shotgun (WGS) entry which is preliminary data.</text>
</comment>
<feature type="domain" description="Ketoreductase" evidence="3">
    <location>
        <begin position="6"/>
        <end position="180"/>
    </location>
</feature>
<dbReference type="PRINTS" id="PR00081">
    <property type="entry name" value="GDHRDH"/>
</dbReference>
<dbReference type="SUPFAM" id="SSF51735">
    <property type="entry name" value="NAD(P)-binding Rossmann-fold domains"/>
    <property type="match status" value="1"/>
</dbReference>
<dbReference type="Proteomes" id="UP000032668">
    <property type="component" value="Unassembled WGS sequence"/>
</dbReference>
<sequence length="247" mass="26349">MRLKDKTALITGGTSGIGLATAKLFLREGARVAVTGRDTSRFEAVRAELGEEALILHADVRSVADMQAASKEVAKAFGELDIFFANAGIAYGTPLAETDEARYDEIMDIDVKGVFFSMQTVAPILRHGASVILTTSFIIHVGRPGLSLLSAAKAAVRSLARTWSREFMDRTIRVNTISPGFIDTPLIGRHRSPEELQAFRDKAAATVPIGRIGKAEDIAAAALYLASDESSYVVGAKLVVDGGVSQI</sequence>
<dbReference type="RefSeq" id="WP_048878006.1">
    <property type="nucleotide sequence ID" value="NZ_BANC01000023.1"/>
</dbReference>
<dbReference type="CDD" id="cd05233">
    <property type="entry name" value="SDR_c"/>
    <property type="match status" value="1"/>
</dbReference>
<evidence type="ECO:0000313" key="5">
    <source>
        <dbReference type="Proteomes" id="UP000032668"/>
    </source>
</evidence>
<dbReference type="PANTHER" id="PTHR43669">
    <property type="entry name" value="5-KETO-D-GLUCONATE 5-REDUCTASE"/>
    <property type="match status" value="1"/>
</dbReference>
<evidence type="ECO:0000313" key="4">
    <source>
        <dbReference type="EMBL" id="GAN79558.1"/>
    </source>
</evidence>
<dbReference type="STRING" id="1120923.SAMN02746095_02706"/>
<dbReference type="NCBIfam" id="NF005559">
    <property type="entry name" value="PRK07231.1"/>
    <property type="match status" value="1"/>
</dbReference>
<accession>A0A0D6PEB9</accession>
<dbReference type="PANTHER" id="PTHR43669:SF3">
    <property type="entry name" value="ALCOHOL DEHYDROGENASE, PUTATIVE (AFU_ORTHOLOGUE AFUA_3G03445)-RELATED"/>
    <property type="match status" value="1"/>
</dbReference>
<name>A0A0D6PEB9_9PROT</name>
<dbReference type="SMART" id="SM00822">
    <property type="entry name" value="PKS_KR"/>
    <property type="match status" value="1"/>
</dbReference>
<dbReference type="EMBL" id="BANC01000023">
    <property type="protein sequence ID" value="GAN79558.1"/>
    <property type="molecule type" value="Genomic_DNA"/>
</dbReference>
<dbReference type="Gene3D" id="3.40.50.720">
    <property type="entry name" value="NAD(P)-binding Rossmann-like Domain"/>
    <property type="match status" value="1"/>
</dbReference>
<evidence type="ECO:0000259" key="3">
    <source>
        <dbReference type="SMART" id="SM00822"/>
    </source>
</evidence>
<keyword evidence="5" id="KW-1185">Reference proteome</keyword>
<gene>
    <name evidence="4" type="ORF">Aam_023_009</name>
</gene>
<dbReference type="AlphaFoldDB" id="A0A0D6PEB9"/>
<dbReference type="FunFam" id="3.40.50.720:FF:000084">
    <property type="entry name" value="Short-chain dehydrogenase reductase"/>
    <property type="match status" value="1"/>
</dbReference>
<reference evidence="4 5" key="1">
    <citation type="submission" date="2012-11" db="EMBL/GenBank/DDBJ databases">
        <title>Whole genome sequence of Acidocella aminolytica 101 = DSM 11237.</title>
        <authorList>
            <person name="Azuma Y."/>
            <person name="Higashiura N."/>
            <person name="Hirakawa H."/>
            <person name="Matsushita K."/>
        </authorList>
    </citation>
    <scope>NUCLEOTIDE SEQUENCE [LARGE SCALE GENOMIC DNA]</scope>
    <source>
        <strain evidence="5">101 / DSM 11237</strain>
    </source>
</reference>
<keyword evidence="2" id="KW-0560">Oxidoreductase</keyword>
<evidence type="ECO:0000256" key="1">
    <source>
        <dbReference type="ARBA" id="ARBA00006484"/>
    </source>
</evidence>
<dbReference type="InterPro" id="IPR057326">
    <property type="entry name" value="KR_dom"/>
</dbReference>
<protein>
    <submittedName>
        <fullName evidence="4">Oxidoreductase/short-chain dehydrogenase/reductase SDR</fullName>
    </submittedName>
</protein>
<dbReference type="OrthoDB" id="7375193at2"/>
<organism evidence="4 5">
    <name type="scientific">Acidocella aminolytica 101 = DSM 11237</name>
    <dbReference type="NCBI Taxonomy" id="1120923"/>
    <lineage>
        <taxon>Bacteria</taxon>
        <taxon>Pseudomonadati</taxon>
        <taxon>Pseudomonadota</taxon>
        <taxon>Alphaproteobacteria</taxon>
        <taxon>Acetobacterales</taxon>
        <taxon>Acidocellaceae</taxon>
        <taxon>Acidocella</taxon>
    </lineage>
</organism>
<dbReference type="InterPro" id="IPR036291">
    <property type="entry name" value="NAD(P)-bd_dom_sf"/>
</dbReference>